<organism evidence="2 3">
    <name type="scientific">Streptomyces rochei</name>
    <name type="common">Streptomyces parvullus</name>
    <dbReference type="NCBI Taxonomy" id="1928"/>
    <lineage>
        <taxon>Bacteria</taxon>
        <taxon>Bacillati</taxon>
        <taxon>Actinomycetota</taxon>
        <taxon>Actinomycetes</taxon>
        <taxon>Kitasatosporales</taxon>
        <taxon>Streptomycetaceae</taxon>
        <taxon>Streptomyces</taxon>
        <taxon>Streptomyces rochei group</taxon>
    </lineage>
</organism>
<name>A0ABW7DTI8_STRRO</name>
<dbReference type="EMBL" id="JBIENY010000030">
    <property type="protein sequence ID" value="MFG6294167.1"/>
    <property type="molecule type" value="Genomic_DNA"/>
</dbReference>
<sequence length="141" mass="15157">MSDASAEVAEYVEALAAVESAVLRSIPDLGASLASILAHVRAGRMPKAGELSTGIEYLVHGNGCLFVSNDGREVDVDFLADGTPIFDAWRINRLALSRGSSFRVAADEIVRECRKAVSSGLFEEVTDGWFAVRREAPNRST</sequence>
<comment type="caution">
    <text evidence="2">The sequence shown here is derived from an EMBL/GenBank/DDBJ whole genome shotgun (WGS) entry which is preliminary data.</text>
</comment>
<evidence type="ECO:0000313" key="2">
    <source>
        <dbReference type="EMBL" id="MFG6294167.1"/>
    </source>
</evidence>
<feature type="domain" description="DUF6896" evidence="1">
    <location>
        <begin position="8"/>
        <end position="128"/>
    </location>
</feature>
<proteinExistence type="predicted"/>
<keyword evidence="3" id="KW-1185">Reference proteome</keyword>
<gene>
    <name evidence="2" type="ORF">ACGU38_02170</name>
</gene>
<protein>
    <submittedName>
        <fullName evidence="2">DUF6896 domain-containing protein</fullName>
    </submittedName>
</protein>
<dbReference type="InterPro" id="IPR054191">
    <property type="entry name" value="DUF6896"/>
</dbReference>
<dbReference type="Proteomes" id="UP001605990">
    <property type="component" value="Unassembled WGS sequence"/>
</dbReference>
<evidence type="ECO:0000313" key="3">
    <source>
        <dbReference type="Proteomes" id="UP001605990"/>
    </source>
</evidence>
<reference evidence="2 3" key="1">
    <citation type="submission" date="2024-10" db="EMBL/GenBank/DDBJ databases">
        <title>Draft genome assembly of a novel steroid transforming actinomycete isolated from African clawed frog Xenopus laevis.</title>
        <authorList>
            <person name="Bragin E."/>
            <person name="Kollerov V."/>
            <person name="Donova M.V."/>
        </authorList>
    </citation>
    <scope>NUCLEOTIDE SEQUENCE [LARGE SCALE GENOMIC DNA]</scope>
    <source>
        <strain evidence="2 3">MTOC-St3</strain>
    </source>
</reference>
<dbReference type="RefSeq" id="WP_394392745.1">
    <property type="nucleotide sequence ID" value="NZ_JBIENY010000030.1"/>
</dbReference>
<dbReference type="Pfam" id="PF21837">
    <property type="entry name" value="DUF6896"/>
    <property type="match status" value="1"/>
</dbReference>
<accession>A0ABW7DTI8</accession>
<evidence type="ECO:0000259" key="1">
    <source>
        <dbReference type="Pfam" id="PF21837"/>
    </source>
</evidence>